<feature type="domain" description="EamA" evidence="2">
    <location>
        <begin position="8"/>
        <end position="141"/>
    </location>
</feature>
<dbReference type="InterPro" id="IPR037185">
    <property type="entry name" value="EmrE-like"/>
</dbReference>
<sequence>MPRTANMRGALLMIAAVGAFTVNDALMKALLGHVPLFQAQFLRGLAVLLLLALASGFFAPPRLDLSRRDWTLCLARSFAEAVSAVLYLEGLSRIPLPNATAILQSVPLFLTLAAAIFLKEPIGWRRLGAILVGFLGVLLIVRPGPEGFSPGALYVSACVVTVVLRELCTRKLSPAVPSMTAALTMGVVLVIFSGAGAAVSGEWRPLATADILRIGAASVAVSLGYVLSIGAIRLGDLSVVGPFRYTGMVWSLLLGLAFFGVWPDPLTLTGAGIVIAAGLFTIYREHVSERAASRLSGTIAAD</sequence>
<reference evidence="3 4" key="1">
    <citation type="submission" date="2014-03" db="EMBL/GenBank/DDBJ databases">
        <title>Genome of Haematobacter massiliensis CCUG 47968.</title>
        <authorList>
            <person name="Wang D."/>
            <person name="Wang G."/>
        </authorList>
    </citation>
    <scope>NUCLEOTIDE SEQUENCE [LARGE SCALE GENOMIC DNA]</scope>
    <source>
        <strain evidence="3 4">CCUG 47968</strain>
    </source>
</reference>
<feature type="transmembrane region" description="Helical" evidence="1">
    <location>
        <begin position="211"/>
        <end position="231"/>
    </location>
</feature>
<dbReference type="Pfam" id="PF00892">
    <property type="entry name" value="EamA"/>
    <property type="match status" value="1"/>
</dbReference>
<dbReference type="InterPro" id="IPR000620">
    <property type="entry name" value="EamA_dom"/>
</dbReference>
<evidence type="ECO:0000313" key="3">
    <source>
        <dbReference type="EMBL" id="KFI25180.1"/>
    </source>
</evidence>
<accession>A0A086XT30</accession>
<feature type="transmembrane region" description="Helical" evidence="1">
    <location>
        <begin position="151"/>
        <end position="168"/>
    </location>
</feature>
<dbReference type="PANTHER" id="PTHR22911">
    <property type="entry name" value="ACYL-MALONYL CONDENSING ENZYME-RELATED"/>
    <property type="match status" value="1"/>
</dbReference>
<proteinExistence type="predicted"/>
<feature type="transmembrane region" description="Helical" evidence="1">
    <location>
        <begin position="243"/>
        <end position="262"/>
    </location>
</feature>
<keyword evidence="1" id="KW-0812">Transmembrane</keyword>
<evidence type="ECO:0000259" key="2">
    <source>
        <dbReference type="Pfam" id="PF00892"/>
    </source>
</evidence>
<keyword evidence="1" id="KW-0472">Membrane</keyword>
<feature type="transmembrane region" description="Helical" evidence="1">
    <location>
        <begin position="268"/>
        <end position="284"/>
    </location>
</feature>
<keyword evidence="4" id="KW-1185">Reference proteome</keyword>
<dbReference type="GO" id="GO:0016020">
    <property type="term" value="C:membrane"/>
    <property type="evidence" value="ECO:0007669"/>
    <property type="project" value="InterPro"/>
</dbReference>
<name>A0A086XT30_9RHOB</name>
<feature type="transmembrane region" description="Helical" evidence="1">
    <location>
        <begin position="100"/>
        <end position="118"/>
    </location>
</feature>
<evidence type="ECO:0000313" key="4">
    <source>
        <dbReference type="Proteomes" id="UP000028826"/>
    </source>
</evidence>
<dbReference type="Gene3D" id="1.10.3730.20">
    <property type="match status" value="1"/>
</dbReference>
<gene>
    <name evidence="3" type="ORF">CN97_11270</name>
</gene>
<dbReference type="PANTHER" id="PTHR22911:SF135">
    <property type="entry name" value="BLR4310 PROTEIN"/>
    <property type="match status" value="1"/>
</dbReference>
<dbReference type="EMBL" id="JGYG01000029">
    <property type="protein sequence ID" value="KFI25180.1"/>
    <property type="molecule type" value="Genomic_DNA"/>
</dbReference>
<dbReference type="RefSeq" id="WP_035715099.1">
    <property type="nucleotide sequence ID" value="NZ_CP035510.1"/>
</dbReference>
<dbReference type="AlphaFoldDB" id="A0A086XT30"/>
<keyword evidence="1" id="KW-1133">Transmembrane helix</keyword>
<feature type="transmembrane region" description="Helical" evidence="1">
    <location>
        <begin position="180"/>
        <end position="199"/>
    </location>
</feature>
<dbReference type="STRING" id="195105.CN97_11270"/>
<evidence type="ECO:0000256" key="1">
    <source>
        <dbReference type="SAM" id="Phobius"/>
    </source>
</evidence>
<comment type="caution">
    <text evidence="3">The sequence shown here is derived from an EMBL/GenBank/DDBJ whole genome shotgun (WGS) entry which is preliminary data.</text>
</comment>
<protein>
    <submittedName>
        <fullName evidence="3">Membrane protein</fullName>
    </submittedName>
</protein>
<organism evidence="3 4">
    <name type="scientific">Haematobacter massiliensis</name>
    <dbReference type="NCBI Taxonomy" id="195105"/>
    <lineage>
        <taxon>Bacteria</taxon>
        <taxon>Pseudomonadati</taxon>
        <taxon>Pseudomonadota</taxon>
        <taxon>Alphaproteobacteria</taxon>
        <taxon>Rhodobacterales</taxon>
        <taxon>Paracoccaceae</taxon>
        <taxon>Haematobacter</taxon>
    </lineage>
</organism>
<feature type="transmembrane region" description="Helical" evidence="1">
    <location>
        <begin position="41"/>
        <end position="58"/>
    </location>
</feature>
<feature type="transmembrane region" description="Helical" evidence="1">
    <location>
        <begin position="127"/>
        <end position="145"/>
    </location>
</feature>
<dbReference type="eggNOG" id="COG0697">
    <property type="taxonomic scope" value="Bacteria"/>
</dbReference>
<dbReference type="Proteomes" id="UP000028826">
    <property type="component" value="Unassembled WGS sequence"/>
</dbReference>
<dbReference type="SUPFAM" id="SSF103481">
    <property type="entry name" value="Multidrug resistance efflux transporter EmrE"/>
    <property type="match status" value="2"/>
</dbReference>